<comment type="caution">
    <text evidence="3">The sequence shown here is derived from an EMBL/GenBank/DDBJ whole genome shotgun (WGS) entry which is preliminary data.</text>
</comment>
<evidence type="ECO:0000313" key="5">
    <source>
        <dbReference type="Proteomes" id="UP000095141"/>
    </source>
</evidence>
<dbReference type="PATRIC" id="fig|1598.91.peg.260"/>
<dbReference type="Proteomes" id="UP000276940">
    <property type="component" value="Unassembled WGS sequence"/>
</dbReference>
<sequence>MYNRVALGARIKVVRQKRGETQTEFGKKFLPPVSKVAVSKWERGITKPTAQRLREIAKLGNVTVEFLINGDNTTAEEAQKLLNKVISRSRSTNEEDKKRLNGIQLELRQKLKSHDDAEKIAGVNKKTHLLNDLESEIHVLDEDLDYSSLVTFDQFFKLFNFLSSIKNPSILKEFNEILWHINQIAEGNEIYDKERDLLKIDNFLTKLSMSN</sequence>
<evidence type="ECO:0000259" key="1">
    <source>
        <dbReference type="PROSITE" id="PS50943"/>
    </source>
</evidence>
<dbReference type="CDD" id="cd00093">
    <property type="entry name" value="HTH_XRE"/>
    <property type="match status" value="1"/>
</dbReference>
<evidence type="ECO:0000313" key="4">
    <source>
        <dbReference type="EMBL" id="RMX24851.1"/>
    </source>
</evidence>
<dbReference type="EMBL" id="PTLS01000038">
    <property type="protein sequence ID" value="RMX24851.1"/>
    <property type="molecule type" value="Genomic_DNA"/>
</dbReference>
<dbReference type="GO" id="GO:0003677">
    <property type="term" value="F:DNA binding"/>
    <property type="evidence" value="ECO:0007669"/>
    <property type="project" value="InterPro"/>
</dbReference>
<dbReference type="PROSITE" id="PS50943">
    <property type="entry name" value="HTH_CROC1"/>
    <property type="match status" value="1"/>
</dbReference>
<dbReference type="Gene3D" id="1.10.260.40">
    <property type="entry name" value="lambda repressor-like DNA-binding domains"/>
    <property type="match status" value="1"/>
</dbReference>
<dbReference type="RefSeq" id="WP_042746448.1">
    <property type="nucleotide sequence ID" value="NZ_CP065330.1"/>
</dbReference>
<dbReference type="AlphaFoldDB" id="A0A079Z1L2"/>
<proteinExistence type="predicted"/>
<dbReference type="InterPro" id="IPR010982">
    <property type="entry name" value="Lambda_DNA-bd_dom_sf"/>
</dbReference>
<dbReference type="Proteomes" id="UP000244083">
    <property type="component" value="Unassembled WGS sequence"/>
</dbReference>
<feature type="domain" description="HTH cro/C1-type" evidence="1">
    <location>
        <begin position="11"/>
        <end position="67"/>
    </location>
</feature>
<reference evidence="4 7" key="3">
    <citation type="journal article" date="2018" name="J Appl Environ Microbiol">
        <title>The gut symbionts Lactobacillus reuteri R2lc and 2010 encode a polyketide synthase cluster that activates the mammalian aryl-hydrocarbon receptor.</title>
        <authorList>
            <person name="Ozcam M."/>
            <person name="Roos S."/>
            <person name="Van Pijkeren J.P."/>
        </authorList>
    </citation>
    <scope>NUCLEOTIDE SEQUENCE [LARGE SCALE GENOMIC DNA]</scope>
    <source>
        <strain evidence="4 7">R2lc</strain>
    </source>
</reference>
<reference evidence="6" key="4">
    <citation type="submission" date="2018-04" db="EMBL/GenBank/DDBJ databases">
        <title>Draft Genome Sequences of 10 Lactobacillus Species from 22 Commercial Probiotic Products.</title>
        <authorList>
            <person name="Gangiredla J."/>
            <person name="Barnaba T.J."/>
            <person name="Mammel M.K."/>
            <person name="Lacher D.W."/>
            <person name="Elkins C.A."/>
            <person name="Lampel K.A."/>
            <person name="Whitehouse C.A."/>
            <person name="Tartera C."/>
        </authorList>
    </citation>
    <scope>NUCLEOTIDE SEQUENCE [LARGE SCALE GENOMIC DNA]</scope>
    <source>
        <strain evidence="6">DS12_10</strain>
    </source>
</reference>
<dbReference type="Pfam" id="PF01381">
    <property type="entry name" value="HTH_3"/>
    <property type="match status" value="1"/>
</dbReference>
<organism evidence="3 6">
    <name type="scientific">Limosilactobacillus reuteri</name>
    <name type="common">Lactobacillus reuteri</name>
    <dbReference type="NCBI Taxonomy" id="1598"/>
    <lineage>
        <taxon>Bacteria</taxon>
        <taxon>Bacillati</taxon>
        <taxon>Bacillota</taxon>
        <taxon>Bacilli</taxon>
        <taxon>Lactobacillales</taxon>
        <taxon>Lactobacillaceae</taxon>
        <taxon>Limosilactobacillus</taxon>
    </lineage>
</organism>
<evidence type="ECO:0000313" key="3">
    <source>
        <dbReference type="EMBL" id="PTV05288.1"/>
    </source>
</evidence>
<accession>A0A079Z1L2</accession>
<reference evidence="3" key="2">
    <citation type="journal article" date="2018" name="Genome Announc.">
        <title>Fifty-Six Draft Genome Sequences of 10 Lactobacillus Species from 22 Commercial Dietary Supplements.</title>
        <authorList>
            <person name="Gangiredla J."/>
            <person name="Barnaba T.J."/>
            <person name="Mammel M.K."/>
            <person name="Lacher D.W."/>
            <person name="Elkins C.A."/>
            <person name="Lampel K.A."/>
            <person name="Whitehouse C.A."/>
            <person name="Tartera C."/>
        </authorList>
    </citation>
    <scope>NUCLEOTIDE SEQUENCE</scope>
    <source>
        <strain evidence="3">DS12_10</strain>
    </source>
</reference>
<dbReference type="Proteomes" id="UP000095141">
    <property type="component" value="Unassembled WGS sequence"/>
</dbReference>
<dbReference type="SUPFAM" id="SSF47413">
    <property type="entry name" value="lambda repressor-like DNA-binding domains"/>
    <property type="match status" value="1"/>
</dbReference>
<dbReference type="InterPro" id="IPR001387">
    <property type="entry name" value="Cro/C1-type_HTH"/>
</dbReference>
<protein>
    <submittedName>
        <fullName evidence="3">XRE family transcriptional regulator</fullName>
    </submittedName>
</protein>
<evidence type="ECO:0000313" key="6">
    <source>
        <dbReference type="Proteomes" id="UP000244083"/>
    </source>
</evidence>
<name>A0A079Z1L2_LIMRT</name>
<evidence type="ECO:0000313" key="2">
    <source>
        <dbReference type="EMBL" id="OCX49698.1"/>
    </source>
</evidence>
<reference evidence="2 5" key="1">
    <citation type="submission" date="2016-08" db="EMBL/GenBank/DDBJ databases">
        <title>Probiotic bacterium isolated from chicken gut.</title>
        <authorList>
            <person name="Levy J.L."/>
            <person name="Hassan H.M."/>
            <person name="Mendoza M.A."/>
        </authorList>
    </citation>
    <scope>NUCLEOTIDE SEQUENCE [LARGE SCALE GENOMIC DNA]</scope>
    <source>
        <strain evidence="2 5">P43</strain>
    </source>
</reference>
<dbReference type="EMBL" id="QAZN01000001">
    <property type="protein sequence ID" value="PTV05288.1"/>
    <property type="molecule type" value="Genomic_DNA"/>
</dbReference>
<dbReference type="SMART" id="SM00530">
    <property type="entry name" value="HTH_XRE"/>
    <property type="match status" value="1"/>
</dbReference>
<evidence type="ECO:0000313" key="7">
    <source>
        <dbReference type="Proteomes" id="UP000276940"/>
    </source>
</evidence>
<gene>
    <name evidence="2" type="ORF">BFD03_01905</name>
    <name evidence="4" type="ORF">C5O77_08420</name>
    <name evidence="3" type="ORF">DB325_00880</name>
</gene>
<dbReference type="EMBL" id="MCNS01000003">
    <property type="protein sequence ID" value="OCX49698.1"/>
    <property type="molecule type" value="Genomic_DNA"/>
</dbReference>